<feature type="compositionally biased region" description="Polar residues" evidence="1">
    <location>
        <begin position="281"/>
        <end position="304"/>
    </location>
</feature>
<reference evidence="2 3" key="1">
    <citation type="journal article" date="2015" name="PLoS Pathog.">
        <title>Leptomonas seymouri: Adaptations to the Dixenous Life Cycle Analyzed by Genome Sequencing, Transcriptome Profiling and Co-infection with Leishmania donovani.</title>
        <authorList>
            <person name="Kraeva N."/>
            <person name="Butenko A."/>
            <person name="Hlavacova J."/>
            <person name="Kostygov A."/>
            <person name="Myskova J."/>
            <person name="Grybchuk D."/>
            <person name="Lestinova T."/>
            <person name="Votypka J."/>
            <person name="Volf P."/>
            <person name="Opperdoes F."/>
            <person name="Flegontov P."/>
            <person name="Lukes J."/>
            <person name="Yurchenko V."/>
        </authorList>
    </citation>
    <scope>NUCLEOTIDE SEQUENCE [LARGE SCALE GENOMIC DNA]</scope>
    <source>
        <strain evidence="2 3">ATCC 30220</strain>
    </source>
</reference>
<feature type="compositionally biased region" description="Polar residues" evidence="1">
    <location>
        <begin position="338"/>
        <end position="347"/>
    </location>
</feature>
<feature type="compositionally biased region" description="Low complexity" evidence="1">
    <location>
        <begin position="270"/>
        <end position="280"/>
    </location>
</feature>
<feature type="region of interest" description="Disordered" evidence="1">
    <location>
        <begin position="73"/>
        <end position="182"/>
    </location>
</feature>
<dbReference type="OMA" id="RCSHDNT"/>
<feature type="compositionally biased region" description="Polar residues" evidence="1">
    <location>
        <begin position="834"/>
        <end position="853"/>
    </location>
</feature>
<feature type="compositionally biased region" description="Basic and acidic residues" evidence="1">
    <location>
        <begin position="311"/>
        <end position="320"/>
    </location>
</feature>
<feature type="compositionally biased region" description="Polar residues" evidence="1">
    <location>
        <begin position="795"/>
        <end position="806"/>
    </location>
</feature>
<dbReference type="OrthoDB" id="267813at2759"/>
<feature type="compositionally biased region" description="Polar residues" evidence="1">
    <location>
        <begin position="235"/>
        <end position="252"/>
    </location>
</feature>
<dbReference type="AlphaFoldDB" id="A0A0N1HZ58"/>
<feature type="region of interest" description="Disordered" evidence="1">
    <location>
        <begin position="714"/>
        <end position="853"/>
    </location>
</feature>
<protein>
    <submittedName>
        <fullName evidence="2">Uncharacterized protein</fullName>
    </submittedName>
</protein>
<organism evidence="2 3">
    <name type="scientific">Leptomonas seymouri</name>
    <dbReference type="NCBI Taxonomy" id="5684"/>
    <lineage>
        <taxon>Eukaryota</taxon>
        <taxon>Discoba</taxon>
        <taxon>Euglenozoa</taxon>
        <taxon>Kinetoplastea</taxon>
        <taxon>Metakinetoplastina</taxon>
        <taxon>Trypanosomatida</taxon>
        <taxon>Trypanosomatidae</taxon>
        <taxon>Leishmaniinae</taxon>
        <taxon>Leptomonas</taxon>
    </lineage>
</organism>
<feature type="compositionally biased region" description="Low complexity" evidence="1">
    <location>
        <begin position="733"/>
        <end position="757"/>
    </location>
</feature>
<feature type="region of interest" description="Disordered" evidence="1">
    <location>
        <begin position="270"/>
        <end position="401"/>
    </location>
</feature>
<keyword evidence="3" id="KW-1185">Reference proteome</keyword>
<proteinExistence type="predicted"/>
<evidence type="ECO:0000256" key="1">
    <source>
        <dbReference type="SAM" id="MobiDB-lite"/>
    </source>
</evidence>
<evidence type="ECO:0000313" key="3">
    <source>
        <dbReference type="Proteomes" id="UP000038009"/>
    </source>
</evidence>
<feature type="region of interest" description="Disordered" evidence="1">
    <location>
        <begin position="218"/>
        <end position="254"/>
    </location>
</feature>
<dbReference type="EMBL" id="LJSK01000052">
    <property type="protein sequence ID" value="KPI88394.1"/>
    <property type="molecule type" value="Genomic_DNA"/>
</dbReference>
<name>A0A0N1HZ58_LEPSE</name>
<feature type="compositionally biased region" description="Low complexity" evidence="1">
    <location>
        <begin position="218"/>
        <end position="228"/>
    </location>
</feature>
<comment type="caution">
    <text evidence="2">The sequence shown here is derived from an EMBL/GenBank/DDBJ whole genome shotgun (WGS) entry which is preliminary data.</text>
</comment>
<sequence length="889" mass="91004">MDRRGSLSSLYASFQTLARLHTDTDTSINNSFADPAIKCLSLTVTGATIAPTNSTPVQTTAFSNATASHQFTAGGGVVTSEPQSQEKPAVSQSPSRTASSTNLPAQSTSMSFSSVDDTRNLRMRDSNNNGYGGRRNRQSPPWRRRSADNSVMDAVSRSLNTHNDPELEGLPPMGDEPTAGGSTLFYDKGFLISTSPGADRDPGVSNISGRDFVAAQLQDEGQQQQQSQHPHKLENSGSDASRSRGPATSASGISHRLLTAEEIQQRRCAASRSASHATSRVQMCTGETNKGFSNNSSVGTSANSKPAHRQLSKEETEKLIAQRQQQFKGQEKLKQQLPRVTSAATNASPPPSHMYSAHGNAGVSVGSAPLTSSATPWPATDDGTQATQRQGLAGQAPPPASTGGAVAFEWLRGATAGVGGFADPSACSWPKVHQWRDNASTATAGAVRSALFSGVATGGGGAEFGDAGDGRIGANGLAIPSVGAAEGGATGAYTWLANASHWSSLQQQQQQQLIPSVTALAAAPRDTLSFMPSSHALLNAAAPLGSAGSTASSAPPSGLQFTGPLAGLTLGFLQSLSTEQIEGGMRQCEEQILRAQHDREMLALELQRRQYALAGTSAHNGDIGITGGGGGGGGGPAAATAEAMNWAGALHTPTKTNYITKTVNSATGGGGSANTGSPSRFFSSPCVEGLPQSLDTRASALHIATGLNFSTVAGRGMSSIGTTTGGASEQRYGSSDGPAAEAAASSGASPSKTSMSAADSASGGCWEPAEHLSANNSRSSKHHKSSVASRRYGNGNRSCGHSSVENKSLHGGRGSNNASVSLGTAPTSAGAGRATSTGNRCSHDNTPQEQKYLQTDPFSMYEHNKKITAATSTTATAAAAAPSSKDATA</sequence>
<feature type="compositionally biased region" description="Polar residues" evidence="1">
    <location>
        <begin position="815"/>
        <end position="827"/>
    </location>
</feature>
<evidence type="ECO:0000313" key="2">
    <source>
        <dbReference type="EMBL" id="KPI88394.1"/>
    </source>
</evidence>
<accession>A0A0N1HZ58</accession>
<dbReference type="Proteomes" id="UP000038009">
    <property type="component" value="Unassembled WGS sequence"/>
</dbReference>
<dbReference type="VEuPathDB" id="TriTrypDB:Lsey_0052_0170"/>
<feature type="compositionally biased region" description="Polar residues" evidence="1">
    <location>
        <begin position="80"/>
        <end position="115"/>
    </location>
</feature>
<gene>
    <name evidence="2" type="ORF">ABL78_2513</name>
</gene>
<feature type="compositionally biased region" description="Basic and acidic residues" evidence="1">
    <location>
        <begin position="116"/>
        <end position="125"/>
    </location>
</feature>